<sequence>MVVVVLSLSIASPSSAPIPRSIASSHSLCPALHQPLATFLQATGERRSWRVLLKYMPPL</sequence>
<dbReference type="AlphaFoldDB" id="A0A5B7DXS4"/>
<proteinExistence type="predicted"/>
<accession>A0A5B7DXS4</accession>
<keyword evidence="2" id="KW-1185">Reference proteome</keyword>
<evidence type="ECO:0000313" key="1">
    <source>
        <dbReference type="EMBL" id="MPC26125.1"/>
    </source>
</evidence>
<organism evidence="1 2">
    <name type="scientific">Portunus trituberculatus</name>
    <name type="common">Swimming crab</name>
    <name type="synonym">Neptunus trituberculatus</name>
    <dbReference type="NCBI Taxonomy" id="210409"/>
    <lineage>
        <taxon>Eukaryota</taxon>
        <taxon>Metazoa</taxon>
        <taxon>Ecdysozoa</taxon>
        <taxon>Arthropoda</taxon>
        <taxon>Crustacea</taxon>
        <taxon>Multicrustacea</taxon>
        <taxon>Malacostraca</taxon>
        <taxon>Eumalacostraca</taxon>
        <taxon>Eucarida</taxon>
        <taxon>Decapoda</taxon>
        <taxon>Pleocyemata</taxon>
        <taxon>Brachyura</taxon>
        <taxon>Eubrachyura</taxon>
        <taxon>Portunoidea</taxon>
        <taxon>Portunidae</taxon>
        <taxon>Portuninae</taxon>
        <taxon>Portunus</taxon>
    </lineage>
</organism>
<reference evidence="1 2" key="1">
    <citation type="submission" date="2019-05" db="EMBL/GenBank/DDBJ databases">
        <title>Another draft genome of Portunus trituberculatus and its Hox gene families provides insights of decapod evolution.</title>
        <authorList>
            <person name="Jeong J.-H."/>
            <person name="Song I."/>
            <person name="Kim S."/>
            <person name="Choi T."/>
            <person name="Kim D."/>
            <person name="Ryu S."/>
            <person name="Kim W."/>
        </authorList>
    </citation>
    <scope>NUCLEOTIDE SEQUENCE [LARGE SCALE GENOMIC DNA]</scope>
    <source>
        <tissue evidence="1">Muscle</tissue>
    </source>
</reference>
<protein>
    <submittedName>
        <fullName evidence="1">Uncharacterized protein</fullName>
    </submittedName>
</protein>
<dbReference type="EMBL" id="VSRR010001558">
    <property type="protein sequence ID" value="MPC26125.1"/>
    <property type="molecule type" value="Genomic_DNA"/>
</dbReference>
<comment type="caution">
    <text evidence="1">The sequence shown here is derived from an EMBL/GenBank/DDBJ whole genome shotgun (WGS) entry which is preliminary data.</text>
</comment>
<name>A0A5B7DXS4_PORTR</name>
<gene>
    <name evidence="1" type="ORF">E2C01_019257</name>
</gene>
<dbReference type="Proteomes" id="UP000324222">
    <property type="component" value="Unassembled WGS sequence"/>
</dbReference>
<evidence type="ECO:0000313" key="2">
    <source>
        <dbReference type="Proteomes" id="UP000324222"/>
    </source>
</evidence>